<keyword evidence="6 9" id="KW-0235">DNA replication</keyword>
<organism evidence="13 14">
    <name type="scientific">Candidatus Kaiserbacteria bacterium RIFCSPHIGHO2_02_FULL_56_30</name>
    <dbReference type="NCBI Taxonomy" id="1798499"/>
    <lineage>
        <taxon>Bacteria</taxon>
        <taxon>Candidatus Kaiseribacteriota</taxon>
    </lineage>
</organism>
<evidence type="ECO:0000256" key="6">
    <source>
        <dbReference type="ARBA" id="ARBA00022705"/>
    </source>
</evidence>
<evidence type="ECO:0000256" key="1">
    <source>
        <dbReference type="ARBA" id="ARBA00004496"/>
    </source>
</evidence>
<sequence>MSLPILSSILILATSDGIKFRATNLETGIDFKVKGTHKGEGVLAIPAKILEQIAGSLVGEGTVTIEQKGDTALLKIGSAQSSIRTTPPEDFPTIPIPESPKGRVVLSGVTIKNLLSSIAGCASTSSVRPELASVYFSIEGGTCTAVATDSFRLAEKKIALNGKGVQSKLLIPAKNALDIAQALPDEEVIVTFDDHQCAFVSELGMFSTRLTAAMYPDYRQIIPKESVAEAIVLRRDLELALKRATIFSDVFQKVLLSFDPKKKMLTLFSRNTDVGETTEPIAGQLSGSAIELSFNHRYLSAFFSLIAAENISLTSSGVGRPLIMRGVGDASLLYLVMPMNQ</sequence>
<evidence type="ECO:0000256" key="7">
    <source>
        <dbReference type="ARBA" id="ARBA00022932"/>
    </source>
</evidence>
<dbReference type="GO" id="GO:0006271">
    <property type="term" value="P:DNA strand elongation involved in DNA replication"/>
    <property type="evidence" value="ECO:0007669"/>
    <property type="project" value="TreeGrafter"/>
</dbReference>
<dbReference type="NCBIfam" id="TIGR00663">
    <property type="entry name" value="dnan"/>
    <property type="match status" value="1"/>
</dbReference>
<keyword evidence="4 9" id="KW-0808">Transferase</keyword>
<evidence type="ECO:0000259" key="12">
    <source>
        <dbReference type="Pfam" id="PF02768"/>
    </source>
</evidence>
<comment type="caution">
    <text evidence="13">The sequence shown here is derived from an EMBL/GenBank/DDBJ whole genome shotgun (WGS) entry which is preliminary data.</text>
</comment>
<dbReference type="PANTHER" id="PTHR30478">
    <property type="entry name" value="DNA POLYMERASE III SUBUNIT BETA"/>
    <property type="match status" value="1"/>
</dbReference>
<dbReference type="GO" id="GO:0008408">
    <property type="term" value="F:3'-5' exonuclease activity"/>
    <property type="evidence" value="ECO:0007669"/>
    <property type="project" value="InterPro"/>
</dbReference>
<dbReference type="Gene3D" id="3.70.10.10">
    <property type="match status" value="1"/>
</dbReference>
<comment type="subcellular location">
    <subcellularLocation>
        <location evidence="1 9">Cytoplasm</location>
    </subcellularLocation>
</comment>
<evidence type="ECO:0000259" key="11">
    <source>
        <dbReference type="Pfam" id="PF02767"/>
    </source>
</evidence>
<dbReference type="GO" id="GO:0003887">
    <property type="term" value="F:DNA-directed DNA polymerase activity"/>
    <property type="evidence" value="ECO:0007669"/>
    <property type="project" value="UniProtKB-UniRule"/>
</dbReference>
<dbReference type="InterPro" id="IPR022635">
    <property type="entry name" value="DNA_polIII_beta_C"/>
</dbReference>
<dbReference type="Proteomes" id="UP000177107">
    <property type="component" value="Unassembled WGS sequence"/>
</dbReference>
<comment type="similarity">
    <text evidence="2 9">Belongs to the beta sliding clamp family.</text>
</comment>
<dbReference type="InterPro" id="IPR001001">
    <property type="entry name" value="DNA_polIII_beta"/>
</dbReference>
<protein>
    <recommendedName>
        <fullName evidence="9">Beta sliding clamp</fullName>
    </recommendedName>
</protein>
<dbReference type="STRING" id="1798499.A3C95_00170"/>
<dbReference type="GO" id="GO:0009360">
    <property type="term" value="C:DNA polymerase III complex"/>
    <property type="evidence" value="ECO:0007669"/>
    <property type="project" value="InterPro"/>
</dbReference>
<name>A0A1F6E2Y4_9BACT</name>
<feature type="domain" description="DNA polymerase III beta sliding clamp C-terminal" evidence="12">
    <location>
        <begin position="219"/>
        <end position="339"/>
    </location>
</feature>
<dbReference type="GO" id="GO:0003677">
    <property type="term" value="F:DNA binding"/>
    <property type="evidence" value="ECO:0007669"/>
    <property type="project" value="UniProtKB-UniRule"/>
</dbReference>
<dbReference type="InterPro" id="IPR022637">
    <property type="entry name" value="DNA_polIII_beta_cen"/>
</dbReference>
<proteinExistence type="inferred from homology"/>
<evidence type="ECO:0000313" key="14">
    <source>
        <dbReference type="Proteomes" id="UP000177107"/>
    </source>
</evidence>
<keyword evidence="8" id="KW-0238">DNA-binding</keyword>
<dbReference type="AlphaFoldDB" id="A0A1F6E2Y4"/>
<dbReference type="PANTHER" id="PTHR30478:SF0">
    <property type="entry name" value="BETA SLIDING CLAMP"/>
    <property type="match status" value="1"/>
</dbReference>
<dbReference type="Gene3D" id="3.10.150.10">
    <property type="entry name" value="DNA Polymerase III, subunit A, domain 2"/>
    <property type="match status" value="1"/>
</dbReference>
<evidence type="ECO:0000259" key="10">
    <source>
        <dbReference type="Pfam" id="PF00712"/>
    </source>
</evidence>
<feature type="domain" description="DNA polymerase III beta sliding clamp central" evidence="11">
    <location>
        <begin position="110"/>
        <end position="217"/>
    </location>
</feature>
<evidence type="ECO:0000256" key="4">
    <source>
        <dbReference type="ARBA" id="ARBA00022679"/>
    </source>
</evidence>
<dbReference type="GO" id="GO:0005737">
    <property type="term" value="C:cytoplasm"/>
    <property type="evidence" value="ECO:0007669"/>
    <property type="project" value="UniProtKB-SubCell"/>
</dbReference>
<keyword evidence="7 9" id="KW-0239">DNA-directed DNA polymerase</keyword>
<evidence type="ECO:0000256" key="8">
    <source>
        <dbReference type="ARBA" id="ARBA00023125"/>
    </source>
</evidence>
<dbReference type="CDD" id="cd00140">
    <property type="entry name" value="beta_clamp"/>
    <property type="match status" value="1"/>
</dbReference>
<comment type="function">
    <text evidence="9">Confers DNA tethering and processivity to DNA polymerases and other proteins. Acts as a clamp, forming a ring around DNA (a reaction catalyzed by the clamp-loading complex) which diffuses in an ATP-independent manner freely and bidirectionally along dsDNA. Initially characterized for its ability to contact the catalytic subunit of DNA polymerase III (Pol III), a complex, multichain enzyme responsible for most of the replicative synthesis in bacteria; Pol III exhibits 3'-5' exonuclease proofreading activity. The beta chain is required for initiation of replication as well as for processivity of DNA replication.</text>
</comment>
<accession>A0A1F6E2Y4</accession>
<evidence type="ECO:0000256" key="3">
    <source>
        <dbReference type="ARBA" id="ARBA00022490"/>
    </source>
</evidence>
<feature type="domain" description="DNA polymerase III beta sliding clamp N-terminal" evidence="10">
    <location>
        <begin position="3"/>
        <end position="95"/>
    </location>
</feature>
<dbReference type="InterPro" id="IPR022634">
    <property type="entry name" value="DNA_polIII_beta_N"/>
</dbReference>
<comment type="subunit">
    <text evidence="9">Forms a ring-shaped head-to-tail homodimer around DNA.</text>
</comment>
<dbReference type="SMART" id="SM00480">
    <property type="entry name" value="POL3Bc"/>
    <property type="match status" value="1"/>
</dbReference>
<dbReference type="InterPro" id="IPR046938">
    <property type="entry name" value="DNA_clamp_sf"/>
</dbReference>
<gene>
    <name evidence="13" type="ORF">A3C95_00170</name>
</gene>
<keyword evidence="5 9" id="KW-0548">Nucleotidyltransferase</keyword>
<keyword evidence="3 9" id="KW-0963">Cytoplasm</keyword>
<dbReference type="Pfam" id="PF00712">
    <property type="entry name" value="DNA_pol3_beta"/>
    <property type="match status" value="1"/>
</dbReference>
<evidence type="ECO:0000256" key="2">
    <source>
        <dbReference type="ARBA" id="ARBA00010752"/>
    </source>
</evidence>
<evidence type="ECO:0000256" key="5">
    <source>
        <dbReference type="ARBA" id="ARBA00022695"/>
    </source>
</evidence>
<reference evidence="13 14" key="1">
    <citation type="journal article" date="2016" name="Nat. Commun.">
        <title>Thousands of microbial genomes shed light on interconnected biogeochemical processes in an aquifer system.</title>
        <authorList>
            <person name="Anantharaman K."/>
            <person name="Brown C.T."/>
            <person name="Hug L.A."/>
            <person name="Sharon I."/>
            <person name="Castelle C.J."/>
            <person name="Probst A.J."/>
            <person name="Thomas B.C."/>
            <person name="Singh A."/>
            <person name="Wilkins M.J."/>
            <person name="Karaoz U."/>
            <person name="Brodie E.L."/>
            <person name="Williams K.H."/>
            <person name="Hubbard S.S."/>
            <person name="Banfield J.F."/>
        </authorList>
    </citation>
    <scope>NUCLEOTIDE SEQUENCE [LARGE SCALE GENOMIC DNA]</scope>
</reference>
<dbReference type="EMBL" id="MFLM01000019">
    <property type="protein sequence ID" value="OGG67900.1"/>
    <property type="molecule type" value="Genomic_DNA"/>
</dbReference>
<evidence type="ECO:0000313" key="13">
    <source>
        <dbReference type="EMBL" id="OGG67900.1"/>
    </source>
</evidence>
<dbReference type="Pfam" id="PF02767">
    <property type="entry name" value="DNA_pol3_beta_2"/>
    <property type="match status" value="1"/>
</dbReference>
<dbReference type="PIRSF" id="PIRSF000804">
    <property type="entry name" value="DNA_pol_III_b"/>
    <property type="match status" value="1"/>
</dbReference>
<evidence type="ECO:0000256" key="9">
    <source>
        <dbReference type="PIRNR" id="PIRNR000804"/>
    </source>
</evidence>
<dbReference type="SUPFAM" id="SSF55979">
    <property type="entry name" value="DNA clamp"/>
    <property type="match status" value="3"/>
</dbReference>
<dbReference type="Pfam" id="PF02768">
    <property type="entry name" value="DNA_pol3_beta_3"/>
    <property type="match status" value="1"/>
</dbReference>